<dbReference type="EMBL" id="JWZX01003134">
    <property type="protein sequence ID" value="KOO24025.1"/>
    <property type="molecule type" value="Genomic_DNA"/>
</dbReference>
<dbReference type="AlphaFoldDB" id="A0A0M0JC32"/>
<evidence type="ECO:0000259" key="12">
    <source>
        <dbReference type="PROSITE" id="PS50011"/>
    </source>
</evidence>
<evidence type="ECO:0000256" key="11">
    <source>
        <dbReference type="RuleBase" id="RU000304"/>
    </source>
</evidence>
<name>A0A0M0JC32_9EUKA</name>
<evidence type="ECO:0000256" key="10">
    <source>
        <dbReference type="PROSITE-ProRule" id="PRU10141"/>
    </source>
</evidence>
<keyword evidence="14" id="KW-1185">Reference proteome</keyword>
<organism evidence="13 14">
    <name type="scientific">Chrysochromulina tobinii</name>
    <dbReference type="NCBI Taxonomy" id="1460289"/>
    <lineage>
        <taxon>Eukaryota</taxon>
        <taxon>Haptista</taxon>
        <taxon>Haptophyta</taxon>
        <taxon>Prymnesiophyceae</taxon>
        <taxon>Prymnesiales</taxon>
        <taxon>Chrysochromulinaceae</taxon>
        <taxon>Chrysochromulina</taxon>
    </lineage>
</organism>
<evidence type="ECO:0000256" key="6">
    <source>
        <dbReference type="ARBA" id="ARBA00022777"/>
    </source>
</evidence>
<feature type="domain" description="Protein kinase" evidence="12">
    <location>
        <begin position="7"/>
        <end position="271"/>
    </location>
</feature>
<protein>
    <recommendedName>
        <fullName evidence="2">non-specific serine/threonine protein kinase</fullName>
        <ecNumber evidence="2">2.7.11.1</ecNumber>
    </recommendedName>
</protein>
<evidence type="ECO:0000256" key="1">
    <source>
        <dbReference type="ARBA" id="ARBA00010886"/>
    </source>
</evidence>
<evidence type="ECO:0000256" key="8">
    <source>
        <dbReference type="ARBA" id="ARBA00047899"/>
    </source>
</evidence>
<comment type="similarity">
    <text evidence="1">Belongs to the protein kinase superfamily. NEK Ser/Thr protein kinase family. NIMA subfamily.</text>
</comment>
<dbReference type="SMART" id="SM00220">
    <property type="entry name" value="S_TKc"/>
    <property type="match status" value="1"/>
</dbReference>
<dbReference type="Proteomes" id="UP000037460">
    <property type="component" value="Unassembled WGS sequence"/>
</dbReference>
<comment type="catalytic activity">
    <reaction evidence="8">
        <text>L-threonyl-[protein] + ATP = O-phospho-L-threonyl-[protein] + ADP + H(+)</text>
        <dbReference type="Rhea" id="RHEA:46608"/>
        <dbReference type="Rhea" id="RHEA-COMP:11060"/>
        <dbReference type="Rhea" id="RHEA-COMP:11605"/>
        <dbReference type="ChEBI" id="CHEBI:15378"/>
        <dbReference type="ChEBI" id="CHEBI:30013"/>
        <dbReference type="ChEBI" id="CHEBI:30616"/>
        <dbReference type="ChEBI" id="CHEBI:61977"/>
        <dbReference type="ChEBI" id="CHEBI:456216"/>
        <dbReference type="EC" id="2.7.11.1"/>
    </reaction>
</comment>
<dbReference type="Gene3D" id="1.10.510.10">
    <property type="entry name" value="Transferase(Phosphotransferase) domain 1"/>
    <property type="match status" value="1"/>
</dbReference>
<evidence type="ECO:0000256" key="3">
    <source>
        <dbReference type="ARBA" id="ARBA00022527"/>
    </source>
</evidence>
<evidence type="ECO:0000256" key="2">
    <source>
        <dbReference type="ARBA" id="ARBA00012513"/>
    </source>
</evidence>
<keyword evidence="5 10" id="KW-0547">Nucleotide-binding</keyword>
<keyword evidence="7 10" id="KW-0067">ATP-binding</keyword>
<dbReference type="EC" id="2.7.11.1" evidence="2"/>
<dbReference type="InterPro" id="IPR008271">
    <property type="entry name" value="Ser/Thr_kinase_AS"/>
</dbReference>
<comment type="caution">
    <text evidence="13">The sequence shown here is derived from an EMBL/GenBank/DDBJ whole genome shotgun (WGS) entry which is preliminary data.</text>
</comment>
<evidence type="ECO:0000256" key="7">
    <source>
        <dbReference type="ARBA" id="ARBA00022840"/>
    </source>
</evidence>
<dbReference type="PROSITE" id="PS50011">
    <property type="entry name" value="PROTEIN_KINASE_DOM"/>
    <property type="match status" value="1"/>
</dbReference>
<comment type="catalytic activity">
    <reaction evidence="9">
        <text>L-seryl-[protein] + ATP = O-phospho-L-seryl-[protein] + ADP + H(+)</text>
        <dbReference type="Rhea" id="RHEA:17989"/>
        <dbReference type="Rhea" id="RHEA-COMP:9863"/>
        <dbReference type="Rhea" id="RHEA-COMP:11604"/>
        <dbReference type="ChEBI" id="CHEBI:15378"/>
        <dbReference type="ChEBI" id="CHEBI:29999"/>
        <dbReference type="ChEBI" id="CHEBI:30616"/>
        <dbReference type="ChEBI" id="CHEBI:83421"/>
        <dbReference type="ChEBI" id="CHEBI:456216"/>
        <dbReference type="EC" id="2.7.11.1"/>
    </reaction>
</comment>
<dbReference type="OrthoDB" id="248923at2759"/>
<keyword evidence="6 13" id="KW-0418">Kinase</keyword>
<gene>
    <name evidence="13" type="ORF">Ctob_001579</name>
</gene>
<dbReference type="InterPro" id="IPR011009">
    <property type="entry name" value="Kinase-like_dom_sf"/>
</dbReference>
<reference evidence="14" key="1">
    <citation type="journal article" date="2015" name="PLoS Genet.">
        <title>Genome Sequence and Transcriptome Analyses of Chrysochromulina tobin: Metabolic Tools for Enhanced Algal Fitness in the Prominent Order Prymnesiales (Haptophyceae).</title>
        <authorList>
            <person name="Hovde B.T."/>
            <person name="Deodato C.R."/>
            <person name="Hunsperger H.M."/>
            <person name="Ryken S.A."/>
            <person name="Yost W."/>
            <person name="Jha R.K."/>
            <person name="Patterson J."/>
            <person name="Monnat R.J. Jr."/>
            <person name="Barlow S.B."/>
            <person name="Starkenburg S.R."/>
            <person name="Cattolico R.A."/>
        </authorList>
    </citation>
    <scope>NUCLEOTIDE SEQUENCE</scope>
    <source>
        <strain evidence="14">CCMP291</strain>
    </source>
</reference>
<dbReference type="PROSITE" id="PS00108">
    <property type="entry name" value="PROTEIN_KINASE_ST"/>
    <property type="match status" value="1"/>
</dbReference>
<dbReference type="PROSITE" id="PS00107">
    <property type="entry name" value="PROTEIN_KINASE_ATP"/>
    <property type="match status" value="1"/>
</dbReference>
<dbReference type="InterPro" id="IPR051131">
    <property type="entry name" value="NEK_Ser/Thr_kinase_NIMA"/>
</dbReference>
<dbReference type="FunFam" id="3.30.200.20:FF:000097">
    <property type="entry name" value="Probable serine/threonine-protein kinase nek1"/>
    <property type="match status" value="1"/>
</dbReference>
<sequence>MPRLGAYSKIKALGAGSFGDVYLVKEVATGARAVLKEVELKGLASKDLKAAHDEVTVLQRMKHHHIIGYRDSSVQGSLLLIVMDFADGGDLGNLIRQQEARGEPLAEERVCKIVAQAVDALAYCHHTLHLLHRDLKPDNIFLTAAGDVKVGDFGVAKTLLATNAMAKTKCGTPLFMSPELMSGMPYDRSADVWAFGCVLYNVLTLAAPWIDRVSEKGGMMALMRLVCHSELDLTPARGTYSAELISLLEQLLSKRAAERPSFKDVMGLPFVQANLTGFSQLPRELTREPTLNARETRPSVV</sequence>
<evidence type="ECO:0000256" key="5">
    <source>
        <dbReference type="ARBA" id="ARBA00022741"/>
    </source>
</evidence>
<dbReference type="GO" id="GO:0005524">
    <property type="term" value="F:ATP binding"/>
    <property type="evidence" value="ECO:0007669"/>
    <property type="project" value="UniProtKB-UniRule"/>
</dbReference>
<dbReference type="PANTHER" id="PTHR44899">
    <property type="entry name" value="CAMK FAMILY PROTEIN KINASE"/>
    <property type="match status" value="1"/>
</dbReference>
<dbReference type="Gene3D" id="3.30.200.20">
    <property type="entry name" value="Phosphorylase Kinase, domain 1"/>
    <property type="match status" value="1"/>
</dbReference>
<proteinExistence type="inferred from homology"/>
<feature type="binding site" evidence="10">
    <location>
        <position position="36"/>
    </location>
    <ligand>
        <name>ATP</name>
        <dbReference type="ChEBI" id="CHEBI:30616"/>
    </ligand>
</feature>
<evidence type="ECO:0000256" key="4">
    <source>
        <dbReference type="ARBA" id="ARBA00022679"/>
    </source>
</evidence>
<evidence type="ECO:0000313" key="14">
    <source>
        <dbReference type="Proteomes" id="UP000037460"/>
    </source>
</evidence>
<keyword evidence="3 11" id="KW-0723">Serine/threonine-protein kinase</keyword>
<dbReference type="Pfam" id="PF00069">
    <property type="entry name" value="Pkinase"/>
    <property type="match status" value="1"/>
</dbReference>
<keyword evidence="4" id="KW-0808">Transferase</keyword>
<dbReference type="GO" id="GO:0004674">
    <property type="term" value="F:protein serine/threonine kinase activity"/>
    <property type="evidence" value="ECO:0007669"/>
    <property type="project" value="UniProtKB-KW"/>
</dbReference>
<dbReference type="SUPFAM" id="SSF56112">
    <property type="entry name" value="Protein kinase-like (PK-like)"/>
    <property type="match status" value="1"/>
</dbReference>
<evidence type="ECO:0000313" key="13">
    <source>
        <dbReference type="EMBL" id="KOO24025.1"/>
    </source>
</evidence>
<dbReference type="PANTHER" id="PTHR44899:SF3">
    <property type="entry name" value="SERINE_THREONINE-PROTEIN KINASE NEK1"/>
    <property type="match status" value="1"/>
</dbReference>
<evidence type="ECO:0000256" key="9">
    <source>
        <dbReference type="ARBA" id="ARBA00048679"/>
    </source>
</evidence>
<accession>A0A0M0JC32</accession>
<dbReference type="InterPro" id="IPR000719">
    <property type="entry name" value="Prot_kinase_dom"/>
</dbReference>
<dbReference type="InterPro" id="IPR017441">
    <property type="entry name" value="Protein_kinase_ATP_BS"/>
</dbReference>